<dbReference type="GO" id="GO:0006886">
    <property type="term" value="P:intracellular protein transport"/>
    <property type="evidence" value="ECO:0000318"/>
    <property type="project" value="GO_Central"/>
</dbReference>
<dbReference type="VEuPathDB" id="TrichDB:TVAGG3_0506050"/>
<dbReference type="InterPro" id="IPR001806">
    <property type="entry name" value="Small_GTPase"/>
</dbReference>
<dbReference type="GO" id="GO:0006890">
    <property type="term" value="P:retrograde vesicle-mediated transport, Golgi to endoplasmic reticulum"/>
    <property type="evidence" value="ECO:0000318"/>
    <property type="project" value="GO_Central"/>
</dbReference>
<organism evidence="3 4">
    <name type="scientific">Trichomonas vaginalis (strain ATCC PRA-98 / G3)</name>
    <dbReference type="NCBI Taxonomy" id="412133"/>
    <lineage>
        <taxon>Eukaryota</taxon>
        <taxon>Metamonada</taxon>
        <taxon>Parabasalia</taxon>
        <taxon>Trichomonadida</taxon>
        <taxon>Trichomonadidae</taxon>
        <taxon>Trichomonas</taxon>
    </lineage>
</organism>
<dbReference type="Gene3D" id="3.40.50.300">
    <property type="entry name" value="P-loop containing nucleotide triphosphate hydrolases"/>
    <property type="match status" value="1"/>
</dbReference>
<dbReference type="GO" id="GO:0005525">
    <property type="term" value="F:GTP binding"/>
    <property type="evidence" value="ECO:0007669"/>
    <property type="project" value="UniProtKB-KW"/>
</dbReference>
<dbReference type="SMR" id="A2F1W8"/>
<dbReference type="InterPro" id="IPR005225">
    <property type="entry name" value="Small_GTP-bd"/>
</dbReference>
<dbReference type="PRINTS" id="PR00449">
    <property type="entry name" value="RASTRNSFRMNG"/>
</dbReference>
<dbReference type="AlphaFoldDB" id="A2F1W8"/>
<keyword evidence="1" id="KW-0547">Nucleotide-binding</keyword>
<dbReference type="PANTHER" id="PTHR47977">
    <property type="entry name" value="RAS-RELATED PROTEIN RAB"/>
    <property type="match status" value="1"/>
</dbReference>
<dbReference type="VEuPathDB" id="TrichDB:TVAG_442250"/>
<evidence type="ECO:0000256" key="2">
    <source>
        <dbReference type="ARBA" id="ARBA00023134"/>
    </source>
</evidence>
<dbReference type="GO" id="GO:0006891">
    <property type="term" value="P:intra-Golgi vesicle-mediated transport"/>
    <property type="evidence" value="ECO:0000318"/>
    <property type="project" value="GO_Central"/>
</dbReference>
<dbReference type="FunFam" id="3.40.50.300:FF:001204">
    <property type="entry name" value="Small GTP-binding protein, putative"/>
    <property type="match status" value="1"/>
</dbReference>
<dbReference type="InParanoid" id="A2F1W8"/>
<dbReference type="SMART" id="SM00175">
    <property type="entry name" value="RAB"/>
    <property type="match status" value="1"/>
</dbReference>
<dbReference type="GO" id="GO:0005829">
    <property type="term" value="C:cytosol"/>
    <property type="evidence" value="ECO:0007669"/>
    <property type="project" value="GOC"/>
</dbReference>
<dbReference type="Pfam" id="PF00071">
    <property type="entry name" value="Ras"/>
    <property type="match status" value="1"/>
</dbReference>
<dbReference type="EMBL" id="DS113578">
    <property type="protein sequence ID" value="EAY01113.1"/>
    <property type="molecule type" value="Genomic_DNA"/>
</dbReference>
<evidence type="ECO:0000256" key="1">
    <source>
        <dbReference type="ARBA" id="ARBA00022741"/>
    </source>
</evidence>
<reference evidence="3" key="2">
    <citation type="journal article" date="2007" name="Science">
        <title>Draft genome sequence of the sexually transmitted pathogen Trichomonas vaginalis.</title>
        <authorList>
            <person name="Carlton J.M."/>
            <person name="Hirt R.P."/>
            <person name="Silva J.C."/>
            <person name="Delcher A.L."/>
            <person name="Schatz M."/>
            <person name="Zhao Q."/>
            <person name="Wortman J.R."/>
            <person name="Bidwell S.L."/>
            <person name="Alsmark U.C.M."/>
            <person name="Besteiro S."/>
            <person name="Sicheritz-Ponten T."/>
            <person name="Noel C.J."/>
            <person name="Dacks J.B."/>
            <person name="Foster P.G."/>
            <person name="Simillion C."/>
            <person name="Van de Peer Y."/>
            <person name="Miranda-Saavedra D."/>
            <person name="Barton G.J."/>
            <person name="Westrop G.D."/>
            <person name="Mueller S."/>
            <person name="Dessi D."/>
            <person name="Fiori P.L."/>
            <person name="Ren Q."/>
            <person name="Paulsen I."/>
            <person name="Zhang H."/>
            <person name="Bastida-Corcuera F.D."/>
            <person name="Simoes-Barbosa A."/>
            <person name="Brown M.T."/>
            <person name="Hayes R.D."/>
            <person name="Mukherjee M."/>
            <person name="Okumura C.Y."/>
            <person name="Schneider R."/>
            <person name="Smith A.J."/>
            <person name="Vanacova S."/>
            <person name="Villalvazo M."/>
            <person name="Haas B.J."/>
            <person name="Pertea M."/>
            <person name="Feldblyum T.V."/>
            <person name="Utterback T.R."/>
            <person name="Shu C.L."/>
            <person name="Osoegawa K."/>
            <person name="de Jong P.J."/>
            <person name="Hrdy I."/>
            <person name="Horvathova L."/>
            <person name="Zubacova Z."/>
            <person name="Dolezal P."/>
            <person name="Malik S.B."/>
            <person name="Logsdon J.M. Jr."/>
            <person name="Henze K."/>
            <person name="Gupta A."/>
            <person name="Wang C.C."/>
            <person name="Dunne R.L."/>
            <person name="Upcroft J.A."/>
            <person name="Upcroft P."/>
            <person name="White O."/>
            <person name="Salzberg S.L."/>
            <person name="Tang P."/>
            <person name="Chiu C.-H."/>
            <person name="Lee Y.-S."/>
            <person name="Embley T.M."/>
            <person name="Coombs G.H."/>
            <person name="Mottram J.C."/>
            <person name="Tachezy J."/>
            <person name="Fraser-Liggett C.M."/>
            <person name="Johnson P.J."/>
        </authorList>
    </citation>
    <scope>NUCLEOTIDE SEQUENCE [LARGE SCALE GENOMIC DNA]</scope>
    <source>
        <strain evidence="3">G3</strain>
    </source>
</reference>
<dbReference type="SUPFAM" id="SSF52540">
    <property type="entry name" value="P-loop containing nucleoside triphosphate hydrolases"/>
    <property type="match status" value="1"/>
</dbReference>
<protein>
    <submittedName>
        <fullName evidence="3">Small GTP-binding protein, putative</fullName>
    </submittedName>
</protein>
<dbReference type="GO" id="GO:0042147">
    <property type="term" value="P:retrograde transport, endosome to Golgi"/>
    <property type="evidence" value="ECO:0000318"/>
    <property type="project" value="GO_Central"/>
</dbReference>
<keyword evidence="4" id="KW-1185">Reference proteome</keyword>
<accession>A2F1W8</accession>
<dbReference type="NCBIfam" id="TIGR00231">
    <property type="entry name" value="small_GTP"/>
    <property type="match status" value="1"/>
</dbReference>
<dbReference type="eggNOG" id="KOG0088">
    <property type="taxonomic scope" value="Eukaryota"/>
</dbReference>
<gene>
    <name evidence="3" type="ORF">TVAG_442250</name>
</gene>
<dbReference type="GO" id="GO:0003924">
    <property type="term" value="F:GTPase activity"/>
    <property type="evidence" value="ECO:0000318"/>
    <property type="project" value="GO_Central"/>
</dbReference>
<evidence type="ECO:0000313" key="3">
    <source>
        <dbReference type="EMBL" id="EAY01113.1"/>
    </source>
</evidence>
<dbReference type="SMART" id="SM00173">
    <property type="entry name" value="RAS"/>
    <property type="match status" value="1"/>
</dbReference>
<dbReference type="CDD" id="cd00154">
    <property type="entry name" value="Rab"/>
    <property type="match status" value="1"/>
</dbReference>
<dbReference type="PROSITE" id="PS51419">
    <property type="entry name" value="RAB"/>
    <property type="match status" value="1"/>
</dbReference>
<evidence type="ECO:0000313" key="4">
    <source>
        <dbReference type="Proteomes" id="UP000001542"/>
    </source>
</evidence>
<sequence>MSRVKIPTTNKTEIKVILVGNSGVGKTTLISAISQGKFNSDQKSTIAPSYSYLEIKNKKGTTSRLQVWDTAGQERYASISQIFYRDSSVALVCLEVGDENNINSAIEWEEKVLTEQSNCHIFYVITKSDMNDPKDTEAFADLLKKRLNNTQVFITSAKNMEGIKEPFEAAANLNINPFDKGHDSVDIAQDQNKDQKKSCNC</sequence>
<dbReference type="RefSeq" id="XP_001313965.1">
    <property type="nucleotide sequence ID" value="XM_001313960.1"/>
</dbReference>
<dbReference type="GO" id="GO:0005794">
    <property type="term" value="C:Golgi apparatus"/>
    <property type="evidence" value="ECO:0000318"/>
    <property type="project" value="GO_Central"/>
</dbReference>
<dbReference type="SMART" id="SM00174">
    <property type="entry name" value="RHO"/>
    <property type="match status" value="1"/>
</dbReference>
<dbReference type="InterPro" id="IPR050227">
    <property type="entry name" value="Rab"/>
</dbReference>
<dbReference type="GO" id="GO:0012505">
    <property type="term" value="C:endomembrane system"/>
    <property type="evidence" value="ECO:0000318"/>
    <property type="project" value="GO_Central"/>
</dbReference>
<name>A2F1W8_TRIV3</name>
<dbReference type="Proteomes" id="UP000001542">
    <property type="component" value="Unassembled WGS sequence"/>
</dbReference>
<keyword evidence="2" id="KW-0342">GTP-binding</keyword>
<dbReference type="InterPro" id="IPR027417">
    <property type="entry name" value="P-loop_NTPase"/>
</dbReference>
<dbReference type="KEGG" id="tva:4758937"/>
<reference evidence="3" key="1">
    <citation type="submission" date="2006-10" db="EMBL/GenBank/DDBJ databases">
        <authorList>
            <person name="Amadeo P."/>
            <person name="Zhao Q."/>
            <person name="Wortman J."/>
            <person name="Fraser-Liggett C."/>
            <person name="Carlton J."/>
        </authorList>
    </citation>
    <scope>NUCLEOTIDE SEQUENCE</scope>
    <source>
        <strain evidence="3">G3</strain>
    </source>
</reference>
<proteinExistence type="predicted"/>